<keyword evidence="3 5" id="KW-1133">Transmembrane helix</keyword>
<protein>
    <recommendedName>
        <fullName evidence="6">O-antigen ligase-related domain-containing protein</fullName>
    </recommendedName>
</protein>
<keyword evidence="8" id="KW-1185">Reference proteome</keyword>
<feature type="transmembrane region" description="Helical" evidence="5">
    <location>
        <begin position="448"/>
        <end position="468"/>
    </location>
</feature>
<feature type="transmembrane region" description="Helical" evidence="5">
    <location>
        <begin position="44"/>
        <end position="63"/>
    </location>
</feature>
<evidence type="ECO:0000256" key="4">
    <source>
        <dbReference type="ARBA" id="ARBA00023136"/>
    </source>
</evidence>
<feature type="transmembrane region" description="Helical" evidence="5">
    <location>
        <begin position="251"/>
        <end position="270"/>
    </location>
</feature>
<proteinExistence type="predicted"/>
<feature type="transmembrane region" description="Helical" evidence="5">
    <location>
        <begin position="22"/>
        <end position="38"/>
    </location>
</feature>
<comment type="subcellular location">
    <subcellularLocation>
        <location evidence="1">Membrane</location>
        <topology evidence="1">Multi-pass membrane protein</topology>
    </subcellularLocation>
</comment>
<feature type="transmembrane region" description="Helical" evidence="5">
    <location>
        <begin position="301"/>
        <end position="324"/>
    </location>
</feature>
<dbReference type="PANTHER" id="PTHR37422">
    <property type="entry name" value="TEICHURONIC ACID BIOSYNTHESIS PROTEIN TUAE"/>
    <property type="match status" value="1"/>
</dbReference>
<keyword evidence="2 5" id="KW-0812">Transmembrane</keyword>
<feature type="transmembrane region" description="Helical" evidence="5">
    <location>
        <begin position="84"/>
        <end position="111"/>
    </location>
</feature>
<feature type="transmembrane region" description="Helical" evidence="5">
    <location>
        <begin position="424"/>
        <end position="442"/>
    </location>
</feature>
<reference evidence="7 8" key="1">
    <citation type="submission" date="2017-10" db="EMBL/GenBank/DDBJ databases">
        <title>Biodiversity and function of Thalassospira species in the particle-attached aromatic-hydrocarbon-degrading consortia from the surface seawater of the China South Sea.</title>
        <authorList>
            <person name="Dong C."/>
            <person name="Liu R."/>
            <person name="Shao Z."/>
        </authorList>
    </citation>
    <scope>NUCLEOTIDE SEQUENCE [LARGE SCALE GENOMIC DNA]</scope>
    <source>
        <strain evidence="7 8">CSC3H3</strain>
    </source>
</reference>
<gene>
    <name evidence="7" type="ORF">CSC3H3_18875</name>
</gene>
<feature type="transmembrane region" description="Helical" evidence="5">
    <location>
        <begin position="210"/>
        <end position="230"/>
    </location>
</feature>
<evidence type="ECO:0000256" key="5">
    <source>
        <dbReference type="SAM" id="Phobius"/>
    </source>
</evidence>
<name>A0ABM6QDY9_9PROT</name>
<dbReference type="EMBL" id="CP024199">
    <property type="protein sequence ID" value="AUG54550.1"/>
    <property type="molecule type" value="Genomic_DNA"/>
</dbReference>
<evidence type="ECO:0000256" key="3">
    <source>
        <dbReference type="ARBA" id="ARBA00022989"/>
    </source>
</evidence>
<dbReference type="Pfam" id="PF04932">
    <property type="entry name" value="Wzy_C"/>
    <property type="match status" value="1"/>
</dbReference>
<dbReference type="PANTHER" id="PTHR37422:SF23">
    <property type="entry name" value="TEICHURONIC ACID BIOSYNTHESIS PROTEIN TUAE"/>
    <property type="match status" value="1"/>
</dbReference>
<organism evidence="7 8">
    <name type="scientific">Thalassospira marina</name>
    <dbReference type="NCBI Taxonomy" id="2048283"/>
    <lineage>
        <taxon>Bacteria</taxon>
        <taxon>Pseudomonadati</taxon>
        <taxon>Pseudomonadota</taxon>
        <taxon>Alphaproteobacteria</taxon>
        <taxon>Rhodospirillales</taxon>
        <taxon>Thalassospiraceae</taxon>
        <taxon>Thalassospira</taxon>
    </lineage>
</organism>
<accession>A0ABM6QDY9</accession>
<feature type="transmembrane region" description="Helical" evidence="5">
    <location>
        <begin position="162"/>
        <end position="183"/>
    </location>
</feature>
<evidence type="ECO:0000259" key="6">
    <source>
        <dbReference type="Pfam" id="PF04932"/>
    </source>
</evidence>
<feature type="domain" description="O-antigen ligase-related" evidence="6">
    <location>
        <begin position="260"/>
        <end position="402"/>
    </location>
</feature>
<dbReference type="Proteomes" id="UP000233458">
    <property type="component" value="Chromosome"/>
</dbReference>
<dbReference type="InterPro" id="IPR051533">
    <property type="entry name" value="WaaL-like"/>
</dbReference>
<feature type="transmembrane region" description="Helical" evidence="5">
    <location>
        <begin position="131"/>
        <end position="150"/>
    </location>
</feature>
<evidence type="ECO:0000256" key="2">
    <source>
        <dbReference type="ARBA" id="ARBA00022692"/>
    </source>
</evidence>
<evidence type="ECO:0000313" key="7">
    <source>
        <dbReference type="EMBL" id="AUG54550.1"/>
    </source>
</evidence>
<evidence type="ECO:0000313" key="8">
    <source>
        <dbReference type="Proteomes" id="UP000233458"/>
    </source>
</evidence>
<dbReference type="InterPro" id="IPR007016">
    <property type="entry name" value="O-antigen_ligase-rel_domated"/>
</dbReference>
<keyword evidence="4 5" id="KW-0472">Membrane</keyword>
<feature type="transmembrane region" description="Helical" evidence="5">
    <location>
        <begin position="276"/>
        <end position="294"/>
    </location>
</feature>
<evidence type="ECO:0000256" key="1">
    <source>
        <dbReference type="ARBA" id="ARBA00004141"/>
    </source>
</evidence>
<dbReference type="RefSeq" id="WP_101285840.1">
    <property type="nucleotide sequence ID" value="NZ_CP024199.1"/>
</dbReference>
<feature type="transmembrane region" description="Helical" evidence="5">
    <location>
        <begin position="389"/>
        <end position="412"/>
    </location>
</feature>
<sequence>MADRAFAAGNGGKKVARLLRRIVFWGLLALVALAPLPFGSNLPWAWSLLSLWVGILVVLDAIACLMSPPEGERRFYTRIKIPMILFFIVVAWIIVQATPGIVPAIAHPIWAEASAQLGIELAPRVTIAPDLTWDALMVLLAYAGVFWLSARYGRKRENASTMLKFFVLVSTVYAVYGLIVYFGGWETVFWYDKTAYRGDLTSTFINRNSYATYAAIGLVASLVYLVKILARDFRDGGTARQITRKMLDGTLVSAWLPLVGVLTTGTALMLTHSRAGFVSGMIGVFVALLCFRFSKMVSPRFGNVMIAGAVLLAVGGFAISGAGLEKRFEYLEGDQQLRLHLYDAVAAAGTQALSTGYGYGTFEPGFRPFKDVKLSPLTWSLAHDSYLEFYFGTGFYGFVILFVIFLVVFYQVTKAIFVARKDSVYLIVGTSVMCIVGAHALTDFSLQIPGMGITFIFVSAAAFSRMTMAEHGRR</sequence>